<feature type="domain" description="Shikimate dehydrogenase substrate binding N-terminal" evidence="4">
    <location>
        <begin position="6"/>
        <end position="87"/>
    </location>
</feature>
<dbReference type="EMBL" id="JALPQF010000012">
    <property type="protein sequence ID" value="MCK8481481.1"/>
    <property type="molecule type" value="Genomic_DNA"/>
</dbReference>
<dbReference type="Gene3D" id="3.40.50.720">
    <property type="entry name" value="NAD(P)-binding Rossmann-like Domain"/>
    <property type="match status" value="1"/>
</dbReference>
<dbReference type="InterPro" id="IPR036291">
    <property type="entry name" value="NAD(P)-bd_dom_sf"/>
</dbReference>
<sequence length="246" mass="28162">MIRLGLIGKNISYSFSKEYFAKKFKSEKRPFTYENFDMEDISEFKPLVEHNIDIIGFNVTIPYKEAIIPYLDKLDKKAKKIGAVNTITVSFGGKLKGYNTDCYGFKKSIKPYLKKHHSKALILGTGGASKAIAYTLKKLKIEFDYVSRSNKPGVKFTYDTLTPDIIADYKVIINCTPQGTHPHVDECPDIPYNGITNKHLLFDLIYNPEETKFLKTGRLNGAQTINGYQMLVYQAEKAWRIWNTLF</sequence>
<comment type="pathway">
    <text evidence="1">Metabolic intermediate biosynthesis; chorismate biosynthesis; chorismate from D-erythrose 4-phosphate and phosphoenolpyruvate: step 4/7.</text>
</comment>
<dbReference type="Pfam" id="PF08501">
    <property type="entry name" value="Shikimate_dh_N"/>
    <property type="match status" value="1"/>
</dbReference>
<dbReference type="CDD" id="cd01065">
    <property type="entry name" value="NAD_bind_Shikimate_DH"/>
    <property type="match status" value="1"/>
</dbReference>
<keyword evidence="3" id="KW-0057">Aromatic amino acid biosynthesis</keyword>
<evidence type="ECO:0000256" key="2">
    <source>
        <dbReference type="ARBA" id="ARBA00023002"/>
    </source>
</evidence>
<dbReference type="Proteomes" id="UP001203687">
    <property type="component" value="Unassembled WGS sequence"/>
</dbReference>
<dbReference type="SUPFAM" id="SSF51735">
    <property type="entry name" value="NAD(P)-binding Rossmann-fold domains"/>
    <property type="match status" value="1"/>
</dbReference>
<proteinExistence type="predicted"/>
<dbReference type="RefSeq" id="WP_248413382.1">
    <property type="nucleotide sequence ID" value="NZ_JALPQF010000012.1"/>
</dbReference>
<keyword evidence="6" id="KW-1185">Reference proteome</keyword>
<evidence type="ECO:0000256" key="1">
    <source>
        <dbReference type="ARBA" id="ARBA00004871"/>
    </source>
</evidence>
<keyword evidence="2" id="KW-0560">Oxidoreductase</keyword>
<accession>A0ABT0HAV9</accession>
<dbReference type="InterPro" id="IPR046346">
    <property type="entry name" value="Aminoacid_DH-like_N_sf"/>
</dbReference>
<evidence type="ECO:0000259" key="4">
    <source>
        <dbReference type="Pfam" id="PF08501"/>
    </source>
</evidence>
<evidence type="ECO:0000313" key="5">
    <source>
        <dbReference type="EMBL" id="MCK8481481.1"/>
    </source>
</evidence>
<gene>
    <name evidence="5" type="ORF">MUY34_12685</name>
</gene>
<evidence type="ECO:0000313" key="6">
    <source>
        <dbReference type="Proteomes" id="UP001203687"/>
    </source>
</evidence>
<organism evidence="5 6">
    <name type="scientific">Psychroserpens algicola</name>
    <dbReference type="NCBI Taxonomy" id="1719034"/>
    <lineage>
        <taxon>Bacteria</taxon>
        <taxon>Pseudomonadati</taxon>
        <taxon>Bacteroidota</taxon>
        <taxon>Flavobacteriia</taxon>
        <taxon>Flavobacteriales</taxon>
        <taxon>Flavobacteriaceae</taxon>
        <taxon>Psychroserpens</taxon>
    </lineage>
</organism>
<comment type="caution">
    <text evidence="5">The sequence shown here is derived from an EMBL/GenBank/DDBJ whole genome shotgun (WGS) entry which is preliminary data.</text>
</comment>
<reference evidence="5" key="1">
    <citation type="submission" date="2022-04" db="EMBL/GenBank/DDBJ databases">
        <authorList>
            <person name="Ren T."/>
        </authorList>
    </citation>
    <scope>NUCLEOTIDE SEQUENCE</scope>
    <source>
        <strain evidence="5">F63249</strain>
    </source>
</reference>
<dbReference type="Gene3D" id="3.40.50.10860">
    <property type="entry name" value="Leucine Dehydrogenase, chain A, domain 1"/>
    <property type="match status" value="1"/>
</dbReference>
<protein>
    <submittedName>
        <fullName evidence="5">Shikimate dehydrogenase</fullName>
    </submittedName>
</protein>
<dbReference type="PANTHER" id="PTHR21089">
    <property type="entry name" value="SHIKIMATE DEHYDROGENASE"/>
    <property type="match status" value="1"/>
</dbReference>
<dbReference type="SUPFAM" id="SSF53223">
    <property type="entry name" value="Aminoacid dehydrogenase-like, N-terminal domain"/>
    <property type="match status" value="1"/>
</dbReference>
<name>A0ABT0HAV9_9FLAO</name>
<dbReference type="InterPro" id="IPR022893">
    <property type="entry name" value="Shikimate_DH_fam"/>
</dbReference>
<dbReference type="PANTHER" id="PTHR21089:SF1">
    <property type="entry name" value="BIFUNCTIONAL 3-DEHYDROQUINATE DEHYDRATASE_SHIKIMATE DEHYDROGENASE, CHLOROPLASTIC"/>
    <property type="match status" value="1"/>
</dbReference>
<dbReference type="InterPro" id="IPR013708">
    <property type="entry name" value="Shikimate_DH-bd_N"/>
</dbReference>
<evidence type="ECO:0000256" key="3">
    <source>
        <dbReference type="ARBA" id="ARBA00023141"/>
    </source>
</evidence>
<keyword evidence="3" id="KW-0028">Amino-acid biosynthesis</keyword>